<accession>A0ABQ1FKC3</accession>
<dbReference type="Pfam" id="PF01934">
    <property type="entry name" value="HepT-like"/>
    <property type="match status" value="1"/>
</dbReference>
<evidence type="ECO:0000313" key="5">
    <source>
        <dbReference type="EMBL" id="GGA19524.1"/>
    </source>
</evidence>
<organism evidence="5 6">
    <name type="scientific">Paenibacillus physcomitrellae</name>
    <dbReference type="NCBI Taxonomy" id="1619311"/>
    <lineage>
        <taxon>Bacteria</taxon>
        <taxon>Bacillati</taxon>
        <taxon>Bacillota</taxon>
        <taxon>Bacilli</taxon>
        <taxon>Bacillales</taxon>
        <taxon>Paenibacillaceae</taxon>
        <taxon>Paenibacillus</taxon>
    </lineage>
</organism>
<evidence type="ECO:0000313" key="6">
    <source>
        <dbReference type="Proteomes" id="UP000609323"/>
    </source>
</evidence>
<dbReference type="NCBIfam" id="NF047751">
    <property type="entry name" value="HepT_toxin"/>
    <property type="match status" value="1"/>
</dbReference>
<dbReference type="SUPFAM" id="SSF81593">
    <property type="entry name" value="Nucleotidyltransferase substrate binding subunit/domain"/>
    <property type="match status" value="1"/>
</dbReference>
<gene>
    <name evidence="5" type="ORF">GCM10010917_00190</name>
</gene>
<dbReference type="InterPro" id="IPR052379">
    <property type="entry name" value="Type_VII_TA_RNase"/>
</dbReference>
<proteinExistence type="inferred from homology"/>
<evidence type="ECO:0000256" key="1">
    <source>
        <dbReference type="ARBA" id="ARBA00022649"/>
    </source>
</evidence>
<dbReference type="PANTHER" id="PTHR33397:SF3">
    <property type="entry name" value="MRNA NUCLEASE HEPT"/>
    <property type="match status" value="1"/>
</dbReference>
<dbReference type="PANTHER" id="PTHR33397">
    <property type="entry name" value="UPF0331 PROTEIN YUTE"/>
    <property type="match status" value="1"/>
</dbReference>
<evidence type="ECO:0000256" key="4">
    <source>
        <dbReference type="ARBA" id="ARBA00024207"/>
    </source>
</evidence>
<dbReference type="Gene3D" id="1.20.120.580">
    <property type="entry name" value="bsu32300-like"/>
    <property type="match status" value="1"/>
</dbReference>
<sequence>MNPDIVLNKIEVIRRCLSRIEEEYANDDRNLQNFTKQDSIILNLQRCCEASIDLAMHAVSELQVGVPQTSRDAFDILLSQGIIDEKLAGNMKAMVGFRNIAVHDYQAVQLEILKAILNKHLADFIAFTNALKKFASS</sequence>
<evidence type="ECO:0000256" key="3">
    <source>
        <dbReference type="ARBA" id="ARBA00022801"/>
    </source>
</evidence>
<keyword evidence="3" id="KW-0378">Hydrolase</keyword>
<protein>
    <recommendedName>
        <fullName evidence="7">DUF86 domain-containing protein</fullName>
    </recommendedName>
</protein>
<dbReference type="InterPro" id="IPR008201">
    <property type="entry name" value="HepT-like"/>
</dbReference>
<dbReference type="InterPro" id="IPR037038">
    <property type="entry name" value="HepT-like_sf"/>
</dbReference>
<name>A0ABQ1FKC3_9BACL</name>
<keyword evidence="6" id="KW-1185">Reference proteome</keyword>
<dbReference type="Proteomes" id="UP000609323">
    <property type="component" value="Unassembled WGS sequence"/>
</dbReference>
<dbReference type="EMBL" id="BMHF01000001">
    <property type="protein sequence ID" value="GGA19524.1"/>
    <property type="molecule type" value="Genomic_DNA"/>
</dbReference>
<comment type="caution">
    <text evidence="5">The sequence shown here is derived from an EMBL/GenBank/DDBJ whole genome shotgun (WGS) entry which is preliminary data.</text>
</comment>
<dbReference type="RefSeq" id="WP_094093733.1">
    <property type="nucleotide sequence ID" value="NZ_BMHF01000001.1"/>
</dbReference>
<reference evidence="6" key="1">
    <citation type="journal article" date="2019" name="Int. J. Syst. Evol. Microbiol.">
        <title>The Global Catalogue of Microorganisms (GCM) 10K type strain sequencing project: providing services to taxonomists for standard genome sequencing and annotation.</title>
        <authorList>
            <consortium name="The Broad Institute Genomics Platform"/>
            <consortium name="The Broad Institute Genome Sequencing Center for Infectious Disease"/>
            <person name="Wu L."/>
            <person name="Ma J."/>
        </authorList>
    </citation>
    <scope>NUCLEOTIDE SEQUENCE [LARGE SCALE GENOMIC DNA]</scope>
    <source>
        <strain evidence="6">CGMCC 1.15044</strain>
    </source>
</reference>
<evidence type="ECO:0000256" key="2">
    <source>
        <dbReference type="ARBA" id="ARBA00022722"/>
    </source>
</evidence>
<comment type="similarity">
    <text evidence="4">Belongs to the HepT RNase toxin family.</text>
</comment>
<evidence type="ECO:0008006" key="7">
    <source>
        <dbReference type="Google" id="ProtNLM"/>
    </source>
</evidence>
<keyword evidence="2" id="KW-0540">Nuclease</keyword>
<keyword evidence="1" id="KW-1277">Toxin-antitoxin system</keyword>